<dbReference type="AlphaFoldDB" id="A0A061QMY5"/>
<evidence type="ECO:0000256" key="1">
    <source>
        <dbReference type="ARBA" id="ARBA00022574"/>
    </source>
</evidence>
<feature type="non-terminal residue" evidence="4">
    <location>
        <position position="279"/>
    </location>
</feature>
<dbReference type="InterPro" id="IPR040324">
    <property type="entry name" value="WDR44/Dgr2"/>
</dbReference>
<accession>A0A061QMY5</accession>
<name>A0A061QMY5_9CHLO</name>
<gene>
    <name evidence="4" type="ORF">TSPGSL018_30626</name>
</gene>
<evidence type="ECO:0000256" key="3">
    <source>
        <dbReference type="SAM" id="MobiDB-lite"/>
    </source>
</evidence>
<dbReference type="EMBL" id="GBEZ01027542">
    <property type="protein sequence ID" value="JAC59784.1"/>
    <property type="molecule type" value="Transcribed_RNA"/>
</dbReference>
<keyword evidence="2" id="KW-0677">Repeat</keyword>
<feature type="region of interest" description="Disordered" evidence="3">
    <location>
        <begin position="250"/>
        <end position="279"/>
    </location>
</feature>
<sequence>MVKSLQMAELSLYGRRNASRTQAHSLSQLEHMLTNRVFGQFEAHRVKDLDTGRVIDLFEGIPRESVAESVRKELLVMDPATGQMLSLAELRKNLCSGPQGGTKKAKRRRLKLKSRNVKRMAAKLAIGIQAGMAGIQAGLEHVHELSSAWDSEAAGAGGGTAARAQSVSPVPGQVVKVQVHRKPYKELSQLQMLQELKAHTGLIWAMSFSACGGFLFHAFGDRRLLSDARWSVFGRSGAAAAKARPLAAIEEGTAPAPRRGGGLLPASRPLSGAIPSGRG</sequence>
<dbReference type="PANTHER" id="PTHR14221:SF0">
    <property type="entry name" value="WD REPEAT-CONTAINING PROTEIN 44"/>
    <property type="match status" value="1"/>
</dbReference>
<organism evidence="4">
    <name type="scientific">Tetraselmis sp. GSL018</name>
    <dbReference type="NCBI Taxonomy" id="582737"/>
    <lineage>
        <taxon>Eukaryota</taxon>
        <taxon>Viridiplantae</taxon>
        <taxon>Chlorophyta</taxon>
        <taxon>core chlorophytes</taxon>
        <taxon>Chlorodendrophyceae</taxon>
        <taxon>Chlorodendrales</taxon>
        <taxon>Chlorodendraceae</taxon>
        <taxon>Tetraselmis</taxon>
    </lineage>
</organism>
<keyword evidence="1" id="KW-0853">WD repeat</keyword>
<protein>
    <submittedName>
        <fullName evidence="4">Uncharacterized protein</fullName>
    </submittedName>
</protein>
<dbReference type="PANTHER" id="PTHR14221">
    <property type="entry name" value="WD REPEAT DOMAIN 44"/>
    <property type="match status" value="1"/>
</dbReference>
<proteinExistence type="predicted"/>
<evidence type="ECO:0000256" key="2">
    <source>
        <dbReference type="ARBA" id="ARBA00022737"/>
    </source>
</evidence>
<reference evidence="4" key="1">
    <citation type="submission" date="2014-05" db="EMBL/GenBank/DDBJ databases">
        <title>The transcriptome of the halophilic microalga Tetraselmis sp. GSL018 isolated from the Great Salt Lake, Utah.</title>
        <authorList>
            <person name="Jinkerson R.E."/>
            <person name="D'Adamo S."/>
            <person name="Posewitz M.C."/>
        </authorList>
    </citation>
    <scope>NUCLEOTIDE SEQUENCE</scope>
    <source>
        <strain evidence="4">GSL018</strain>
    </source>
</reference>
<evidence type="ECO:0000313" key="4">
    <source>
        <dbReference type="EMBL" id="JAC59784.1"/>
    </source>
</evidence>